<accession>A0A5B9P769</accession>
<dbReference type="PANTHER" id="PTHR32347:SF27">
    <property type="entry name" value="RND EFFLUX PUMP MEMBRANE FUSION PROTEIN BARREL-SANDWICH DOMAIN-CONTAINING PROTEIN"/>
    <property type="match status" value="1"/>
</dbReference>
<dbReference type="NCBIfam" id="TIGR02971">
    <property type="entry name" value="heterocyst_DevB"/>
    <property type="match status" value="1"/>
</dbReference>
<evidence type="ECO:0000256" key="3">
    <source>
        <dbReference type="SAM" id="Phobius"/>
    </source>
</evidence>
<organism evidence="5 6">
    <name type="scientific">Mariniblastus fucicola</name>
    <dbReference type="NCBI Taxonomy" id="980251"/>
    <lineage>
        <taxon>Bacteria</taxon>
        <taxon>Pseudomonadati</taxon>
        <taxon>Planctomycetota</taxon>
        <taxon>Planctomycetia</taxon>
        <taxon>Pirellulales</taxon>
        <taxon>Pirellulaceae</taxon>
        <taxon>Mariniblastus</taxon>
    </lineage>
</organism>
<dbReference type="RefSeq" id="WP_075086500.1">
    <property type="nucleotide sequence ID" value="NZ_CP042912.1"/>
</dbReference>
<keyword evidence="3" id="KW-1133">Transmembrane helix</keyword>
<name>A0A5B9P769_9BACT</name>
<dbReference type="Gene3D" id="2.40.50.100">
    <property type="match status" value="1"/>
</dbReference>
<evidence type="ECO:0000313" key="6">
    <source>
        <dbReference type="Proteomes" id="UP000322214"/>
    </source>
</evidence>
<keyword evidence="3" id="KW-0472">Membrane</keyword>
<dbReference type="Gene3D" id="2.40.30.170">
    <property type="match status" value="1"/>
</dbReference>
<keyword evidence="3" id="KW-0812">Transmembrane</keyword>
<dbReference type="Gene3D" id="1.10.287.470">
    <property type="entry name" value="Helix hairpin bin"/>
    <property type="match status" value="1"/>
</dbReference>
<dbReference type="Pfam" id="PF25876">
    <property type="entry name" value="HH_MFP_RND"/>
    <property type="match status" value="1"/>
</dbReference>
<comment type="subcellular location">
    <subcellularLocation>
        <location evidence="1">Cell envelope</location>
    </subcellularLocation>
</comment>
<dbReference type="EMBL" id="CP042912">
    <property type="protein sequence ID" value="QEG22477.1"/>
    <property type="molecule type" value="Genomic_DNA"/>
</dbReference>
<feature type="transmembrane region" description="Helical" evidence="3">
    <location>
        <begin position="43"/>
        <end position="63"/>
    </location>
</feature>
<keyword evidence="6" id="KW-1185">Reference proteome</keyword>
<dbReference type="STRING" id="980251.GCA_001642875_04838"/>
<dbReference type="GO" id="GO:0030313">
    <property type="term" value="C:cell envelope"/>
    <property type="evidence" value="ECO:0007669"/>
    <property type="project" value="UniProtKB-SubCell"/>
</dbReference>
<dbReference type="Proteomes" id="UP000322214">
    <property type="component" value="Chromosome"/>
</dbReference>
<reference evidence="5 6" key="1">
    <citation type="submission" date="2019-08" db="EMBL/GenBank/DDBJ databases">
        <title>Deep-cultivation of Planctomycetes and their phenomic and genomic characterization uncovers novel biology.</title>
        <authorList>
            <person name="Wiegand S."/>
            <person name="Jogler M."/>
            <person name="Boedeker C."/>
            <person name="Pinto D."/>
            <person name="Vollmers J."/>
            <person name="Rivas-Marin E."/>
            <person name="Kohn T."/>
            <person name="Peeters S.H."/>
            <person name="Heuer A."/>
            <person name="Rast P."/>
            <person name="Oberbeckmann S."/>
            <person name="Bunk B."/>
            <person name="Jeske O."/>
            <person name="Meyerdierks A."/>
            <person name="Storesund J.E."/>
            <person name="Kallscheuer N."/>
            <person name="Luecker S."/>
            <person name="Lage O.M."/>
            <person name="Pohl T."/>
            <person name="Merkel B.J."/>
            <person name="Hornburger P."/>
            <person name="Mueller R.-W."/>
            <person name="Bruemmer F."/>
            <person name="Labrenz M."/>
            <person name="Spormann A.M."/>
            <person name="Op den Camp H."/>
            <person name="Overmann J."/>
            <person name="Amann R."/>
            <person name="Jetten M.S.M."/>
            <person name="Mascher T."/>
            <person name="Medema M.H."/>
            <person name="Devos D.P."/>
            <person name="Kaster A.-K."/>
            <person name="Ovreas L."/>
            <person name="Rohde M."/>
            <person name="Galperin M.Y."/>
            <person name="Jogler C."/>
        </authorList>
    </citation>
    <scope>NUCLEOTIDE SEQUENCE [LARGE SCALE GENOMIC DNA]</scope>
    <source>
        <strain evidence="5 6">FC18</strain>
    </source>
</reference>
<gene>
    <name evidence="5" type="ORF">MFFC18_23570</name>
</gene>
<dbReference type="InterPro" id="IPR050465">
    <property type="entry name" value="UPF0194_transport"/>
</dbReference>
<keyword evidence="2" id="KW-0175">Coiled coil</keyword>
<evidence type="ECO:0000256" key="1">
    <source>
        <dbReference type="ARBA" id="ARBA00004196"/>
    </source>
</evidence>
<dbReference type="KEGG" id="mff:MFFC18_23570"/>
<dbReference type="InterPro" id="IPR014315">
    <property type="entry name" value="ABC_heterocyst_DevB"/>
</dbReference>
<evidence type="ECO:0000313" key="5">
    <source>
        <dbReference type="EMBL" id="QEG22477.1"/>
    </source>
</evidence>
<feature type="domain" description="Multidrug resistance protein MdtA-like alpha-helical hairpin" evidence="4">
    <location>
        <begin position="190"/>
        <end position="248"/>
    </location>
</feature>
<evidence type="ECO:0000256" key="2">
    <source>
        <dbReference type="ARBA" id="ARBA00023054"/>
    </source>
</evidence>
<sequence length="413" mass="44624">MEPSKKTDSQPEIRDSELPLDVVKHNEMQTSNQRQGRRRIPRFFWLAFIPLFLFTGGVIGIYVQPPPLRYFLKITGLRPGGGTSNPIAVPVEQDAESEPEQATIRTVVALGRLVPEGKVITISPPFGAGDARIDEIKVEIGSRVERGETLALLDNRASLESAVASAEANVALQRTALAQTRMTIGAGLGEAQAALDRAKAGEALALQEYKRMKNLRGQNAVSQSELDQASAEFSQSRKDVAMAEATVTRFTAQEMETQPDVAVAKRKLDAAIADLNRAKHDLARGIVTAPVTGTILDIYARPGEKPGTKGILDIANVQRMTAELEVYQSEIGVIAVGQHVELSADPLTTSLFGIVSEIGFAVERQTTIRDDPAANTDARVIRVTVNLDADSSKRAARLTNLEVTGRIAVEDAQ</sequence>
<dbReference type="PANTHER" id="PTHR32347">
    <property type="entry name" value="EFFLUX SYSTEM COMPONENT YKNX-RELATED"/>
    <property type="match status" value="1"/>
</dbReference>
<dbReference type="InterPro" id="IPR058624">
    <property type="entry name" value="MdtA-like_HH"/>
</dbReference>
<dbReference type="AlphaFoldDB" id="A0A5B9P769"/>
<evidence type="ECO:0000259" key="4">
    <source>
        <dbReference type="Pfam" id="PF25876"/>
    </source>
</evidence>
<proteinExistence type="predicted"/>
<dbReference type="SUPFAM" id="SSF111369">
    <property type="entry name" value="HlyD-like secretion proteins"/>
    <property type="match status" value="1"/>
</dbReference>
<protein>
    <submittedName>
        <fullName evidence="5">Putative efflux pump membrane fusion protein</fullName>
    </submittedName>
</protein>